<accession>A0A4U9TWU9</accession>
<sequence length="73" mass="7574">MSYDLIIKNGKVVLEHDAIITDIAVKEGKIAAIGNGLTGAKTEIDASGMVVAPGMIDAHAHMSETGPYPLGRV</sequence>
<dbReference type="Gene3D" id="2.30.40.10">
    <property type="entry name" value="Urease, subunit C, domain 1"/>
    <property type="match status" value="1"/>
</dbReference>
<organism evidence="1">
    <name type="scientific">Serratia fonticola</name>
    <dbReference type="NCBI Taxonomy" id="47917"/>
    <lineage>
        <taxon>Bacteria</taxon>
        <taxon>Pseudomonadati</taxon>
        <taxon>Pseudomonadota</taxon>
        <taxon>Gammaproteobacteria</taxon>
        <taxon>Enterobacterales</taxon>
        <taxon>Yersiniaceae</taxon>
        <taxon>Serratia</taxon>
    </lineage>
</organism>
<protein>
    <submittedName>
        <fullName evidence="1">Allantoinase</fullName>
        <ecNumber evidence="1">3.5.2.5</ecNumber>
    </submittedName>
</protein>
<dbReference type="GO" id="GO:0004038">
    <property type="term" value="F:allantoinase activity"/>
    <property type="evidence" value="ECO:0007669"/>
    <property type="project" value="UniProtKB-EC"/>
</dbReference>
<dbReference type="SUPFAM" id="SSF51338">
    <property type="entry name" value="Composite domain of metallo-dependent hydrolases"/>
    <property type="match status" value="1"/>
</dbReference>
<dbReference type="InterPro" id="IPR050378">
    <property type="entry name" value="Metallo-dep_Hydrolases_sf"/>
</dbReference>
<dbReference type="AlphaFoldDB" id="A0A4U9TWU9"/>
<dbReference type="GO" id="GO:0005829">
    <property type="term" value="C:cytosol"/>
    <property type="evidence" value="ECO:0007669"/>
    <property type="project" value="TreeGrafter"/>
</dbReference>
<reference evidence="1" key="1">
    <citation type="submission" date="2019-05" db="EMBL/GenBank/DDBJ databases">
        <authorList>
            <consortium name="Pathogen Informatics"/>
        </authorList>
    </citation>
    <scope>NUCLEOTIDE SEQUENCE [LARGE SCALE GENOMIC DNA]</scope>
    <source>
        <strain evidence="1">NCTC12965</strain>
    </source>
</reference>
<dbReference type="EC" id="3.5.2.5" evidence="1"/>
<gene>
    <name evidence="1" type="primary">allB_1</name>
    <name evidence="1" type="ORF">NCTC12965_02080</name>
</gene>
<name>A0A4U9TWU9_SERFO</name>
<dbReference type="PANTHER" id="PTHR11647">
    <property type="entry name" value="HYDRANTOINASE/DIHYDROPYRIMIDINASE FAMILY MEMBER"/>
    <property type="match status" value="1"/>
</dbReference>
<dbReference type="InterPro" id="IPR011059">
    <property type="entry name" value="Metal-dep_hydrolase_composite"/>
</dbReference>
<dbReference type="EMBL" id="CABEEZ010000038">
    <property type="protein sequence ID" value="VTR24966.1"/>
    <property type="molecule type" value="Genomic_DNA"/>
</dbReference>
<keyword evidence="1" id="KW-0378">Hydrolase</keyword>
<proteinExistence type="predicted"/>
<dbReference type="PANTHER" id="PTHR11647:SF1">
    <property type="entry name" value="COLLAPSIN RESPONSE MEDIATOR PROTEIN"/>
    <property type="match status" value="1"/>
</dbReference>
<evidence type="ECO:0000313" key="1">
    <source>
        <dbReference type="EMBL" id="VTR24966.1"/>
    </source>
</evidence>